<reference evidence="2 3" key="1">
    <citation type="submission" date="2016-11" db="EMBL/GenBank/DDBJ databases">
        <authorList>
            <person name="Jaros S."/>
            <person name="Januszkiewicz K."/>
            <person name="Wedrychowicz H."/>
        </authorList>
    </citation>
    <scope>NUCLEOTIDE SEQUENCE [LARGE SCALE GENOMIC DNA]</scope>
    <source>
        <strain evidence="2 3">DSM 27406</strain>
    </source>
</reference>
<dbReference type="EMBL" id="FRBL01000001">
    <property type="protein sequence ID" value="SHK85165.1"/>
    <property type="molecule type" value="Genomic_DNA"/>
</dbReference>
<dbReference type="OrthoDB" id="9767214at2"/>
<dbReference type="AlphaFoldDB" id="A0A1M6VUY2"/>
<keyword evidence="2" id="KW-0121">Carboxypeptidase</keyword>
<feature type="domain" description="Peptidase M14" evidence="1">
    <location>
        <begin position="48"/>
        <end position="185"/>
    </location>
</feature>
<name>A0A1M6VUY2_9BACT</name>
<organism evidence="2 3">
    <name type="scientific">Chitinophaga jiangningensis</name>
    <dbReference type="NCBI Taxonomy" id="1419482"/>
    <lineage>
        <taxon>Bacteria</taxon>
        <taxon>Pseudomonadati</taxon>
        <taxon>Bacteroidota</taxon>
        <taxon>Chitinophagia</taxon>
        <taxon>Chitinophagales</taxon>
        <taxon>Chitinophagaceae</taxon>
        <taxon>Chitinophaga</taxon>
    </lineage>
</organism>
<dbReference type="GO" id="GO:0008270">
    <property type="term" value="F:zinc ion binding"/>
    <property type="evidence" value="ECO:0007669"/>
    <property type="project" value="InterPro"/>
</dbReference>
<sequence length="582" mass="66966">MPDLSLSVKKLLISGIFALLSLPSFAQQLLTRYERSNGNETATYQEVIAYYQQLTKKYPQIKMLEMGNTDAGYPLHLVIYSPTKDFDFTSLHKKDKRIILINNGIHPGEPDGIDASMMLLRDLAQGKASIPDNIVLAVIPVYNIGGALNRTTFFRVDQNGPDAFGSRGNGQNLDLNRDFIKTDSRNARSFQQIYHLTDPDVFIDNHVSNGADYQHIMTLLATQHDKLGGPMGEYLHKTFTPTLYQLMKEKGYDLVPYVNHFGETPDSGWVEFDDSPRYSSGFTTLFHTFGFVPETHMLKPYPQRVQATYALMQCFIKFTSDNSSTIRDLRNDTKKAVRTQAQFPLDWQFDMRKYSLITFKGFAAGHKPSNISGLPRLYYDRTKPYTRQVKFYNFANATNFVDKPKAYIIPQGWWPVIDLLKNNKVIMQPLQKDTTIYVATYHIADYKSYTKPYESHFPHTDVKVTTTMDSIHFRKGDFYIPMNQVANRFLIETLEPTAGDSYFAWNFFDGILGQKEGYSPYVFEDTGYEWLKQHPEVQAELEKKRAADTAFANNGAAQLKWVYQHSPYAEPEYMRYPVFRVL</sequence>
<evidence type="ECO:0000259" key="1">
    <source>
        <dbReference type="Pfam" id="PF00246"/>
    </source>
</evidence>
<dbReference type="GO" id="GO:0006508">
    <property type="term" value="P:proteolysis"/>
    <property type="evidence" value="ECO:0007669"/>
    <property type="project" value="InterPro"/>
</dbReference>
<dbReference type="Gene3D" id="3.40.630.10">
    <property type="entry name" value="Zn peptidases"/>
    <property type="match status" value="1"/>
</dbReference>
<proteinExistence type="predicted"/>
<evidence type="ECO:0000313" key="3">
    <source>
        <dbReference type="Proteomes" id="UP000184420"/>
    </source>
</evidence>
<dbReference type="Proteomes" id="UP000184420">
    <property type="component" value="Unassembled WGS sequence"/>
</dbReference>
<gene>
    <name evidence="2" type="ORF">SAMN05444266_101368</name>
</gene>
<keyword evidence="3" id="KW-1185">Reference proteome</keyword>
<dbReference type="GO" id="GO:0004181">
    <property type="term" value="F:metallocarboxypeptidase activity"/>
    <property type="evidence" value="ECO:0007669"/>
    <property type="project" value="InterPro"/>
</dbReference>
<dbReference type="SUPFAM" id="SSF53187">
    <property type="entry name" value="Zn-dependent exopeptidases"/>
    <property type="match status" value="1"/>
</dbReference>
<dbReference type="InterPro" id="IPR000834">
    <property type="entry name" value="Peptidase_M14"/>
</dbReference>
<keyword evidence="2" id="KW-0378">Hydrolase</keyword>
<dbReference type="Pfam" id="PF00246">
    <property type="entry name" value="Peptidase_M14"/>
    <property type="match status" value="1"/>
</dbReference>
<dbReference type="RefSeq" id="WP_073077446.1">
    <property type="nucleotide sequence ID" value="NZ_FRBL01000001.1"/>
</dbReference>
<protein>
    <submittedName>
        <fullName evidence="2">Zinc carboxypeptidase</fullName>
    </submittedName>
</protein>
<accession>A0A1M6VUY2</accession>
<evidence type="ECO:0000313" key="2">
    <source>
        <dbReference type="EMBL" id="SHK85165.1"/>
    </source>
</evidence>
<dbReference type="STRING" id="1419482.SAMN05444266_101368"/>
<dbReference type="CDD" id="cd06241">
    <property type="entry name" value="M14-like"/>
    <property type="match status" value="1"/>
</dbReference>
<keyword evidence="2" id="KW-0645">Protease</keyword>